<sequence length="72" mass="8816">MKEFLSENNIEFNYVDITESMFNLKRFLKYRDNNEVFDNIRRKNMVGIPVVMINNGQKFFFKVEEEDLDELR</sequence>
<dbReference type="AlphaFoldDB" id="A0A926ILJ1"/>
<dbReference type="Gene3D" id="3.40.30.10">
    <property type="entry name" value="Glutaredoxin"/>
    <property type="match status" value="1"/>
</dbReference>
<name>A0A926ILJ1_9FIRM</name>
<accession>A0A926ILJ1</accession>
<proteinExistence type="predicted"/>
<evidence type="ECO:0000313" key="1">
    <source>
        <dbReference type="EMBL" id="MBC8589606.1"/>
    </source>
</evidence>
<protein>
    <recommendedName>
        <fullName evidence="3">Glutaredoxin domain-containing protein</fullName>
    </recommendedName>
</protein>
<organism evidence="1 2">
    <name type="scientific">Wansuia hejianensis</name>
    <dbReference type="NCBI Taxonomy" id="2763667"/>
    <lineage>
        <taxon>Bacteria</taxon>
        <taxon>Bacillati</taxon>
        <taxon>Bacillota</taxon>
        <taxon>Clostridia</taxon>
        <taxon>Lachnospirales</taxon>
        <taxon>Lachnospiraceae</taxon>
        <taxon>Wansuia</taxon>
    </lineage>
</organism>
<reference evidence="1 2" key="1">
    <citation type="submission" date="2020-08" db="EMBL/GenBank/DDBJ databases">
        <title>Genome public.</title>
        <authorList>
            <person name="Liu C."/>
            <person name="Sun Q."/>
        </authorList>
    </citation>
    <scope>NUCLEOTIDE SEQUENCE [LARGE SCALE GENOMIC DNA]</scope>
    <source>
        <strain evidence="1 2">NSJ-26</strain>
    </source>
</reference>
<evidence type="ECO:0000313" key="2">
    <source>
        <dbReference type="Proteomes" id="UP000601522"/>
    </source>
</evidence>
<dbReference type="Proteomes" id="UP000601522">
    <property type="component" value="Unassembled WGS sequence"/>
</dbReference>
<gene>
    <name evidence="1" type="ORF">H8689_00405</name>
</gene>
<comment type="caution">
    <text evidence="1">The sequence shown here is derived from an EMBL/GenBank/DDBJ whole genome shotgun (WGS) entry which is preliminary data.</text>
</comment>
<dbReference type="RefSeq" id="WP_249322426.1">
    <property type="nucleotide sequence ID" value="NZ_JACRTK010000001.1"/>
</dbReference>
<evidence type="ECO:0008006" key="3">
    <source>
        <dbReference type="Google" id="ProtNLM"/>
    </source>
</evidence>
<keyword evidence="2" id="KW-1185">Reference proteome</keyword>
<dbReference type="EMBL" id="JACRTK010000001">
    <property type="protein sequence ID" value="MBC8589606.1"/>
    <property type="molecule type" value="Genomic_DNA"/>
</dbReference>